<dbReference type="AlphaFoldDB" id="A0A370D7U7"/>
<feature type="transmembrane region" description="Helical" evidence="1">
    <location>
        <begin position="92"/>
        <end position="114"/>
    </location>
</feature>
<sequence length="154" mass="17102">MLIKTKIQIFTGLIFLSIVSSIYPGLCQLSPFPMVLLGSGPFILYGMIYLLIKRESVLISCIWAISITLFLTLLSQYTIYSNCKGTTYGYSALPYLFVTLSNYMIAGLAFFIALNSYFRNHENKPLNSIASFISASGIIIMVTILVVTLIEILA</sequence>
<protein>
    <submittedName>
        <fullName evidence="2">Uncharacterized protein</fullName>
    </submittedName>
</protein>
<feature type="transmembrane region" description="Helical" evidence="1">
    <location>
        <begin position="57"/>
        <end position="80"/>
    </location>
</feature>
<comment type="caution">
    <text evidence="2">The sequence shown here is derived from an EMBL/GenBank/DDBJ whole genome shotgun (WGS) entry which is preliminary data.</text>
</comment>
<feature type="transmembrane region" description="Helical" evidence="1">
    <location>
        <begin position="7"/>
        <end position="26"/>
    </location>
</feature>
<reference evidence="2 3" key="1">
    <citation type="journal article" date="2018" name="ISME J.">
        <title>Endosymbiont genomes yield clues of tubeworm success.</title>
        <authorList>
            <person name="Li Y."/>
            <person name="Liles M.R."/>
            <person name="Halanych K.M."/>
        </authorList>
    </citation>
    <scope>NUCLEOTIDE SEQUENCE [LARGE SCALE GENOMIC DNA]</scope>
    <source>
        <strain evidence="2">A1464</strain>
    </source>
</reference>
<dbReference type="EMBL" id="QFXC01000014">
    <property type="protein sequence ID" value="RDH80700.1"/>
    <property type="molecule type" value="Genomic_DNA"/>
</dbReference>
<feature type="transmembrane region" description="Helical" evidence="1">
    <location>
        <begin position="126"/>
        <end position="150"/>
    </location>
</feature>
<proteinExistence type="predicted"/>
<evidence type="ECO:0000256" key="1">
    <source>
        <dbReference type="SAM" id="Phobius"/>
    </source>
</evidence>
<evidence type="ECO:0000313" key="2">
    <source>
        <dbReference type="EMBL" id="RDH80700.1"/>
    </source>
</evidence>
<keyword evidence="1" id="KW-1133">Transmembrane helix</keyword>
<gene>
    <name evidence="2" type="ORF">DIZ80_16875</name>
</gene>
<name>A0A370D7U7_9GAMM</name>
<dbReference type="Proteomes" id="UP000254266">
    <property type="component" value="Unassembled WGS sequence"/>
</dbReference>
<evidence type="ECO:0000313" key="3">
    <source>
        <dbReference type="Proteomes" id="UP000254266"/>
    </source>
</evidence>
<keyword evidence="1" id="KW-0812">Transmembrane</keyword>
<feature type="transmembrane region" description="Helical" evidence="1">
    <location>
        <begin position="32"/>
        <end position="52"/>
    </location>
</feature>
<keyword evidence="3" id="KW-1185">Reference proteome</keyword>
<keyword evidence="1" id="KW-0472">Membrane</keyword>
<organism evidence="2 3">
    <name type="scientific">endosymbiont of Galathealinum brachiosum</name>
    <dbReference type="NCBI Taxonomy" id="2200906"/>
    <lineage>
        <taxon>Bacteria</taxon>
        <taxon>Pseudomonadati</taxon>
        <taxon>Pseudomonadota</taxon>
        <taxon>Gammaproteobacteria</taxon>
        <taxon>sulfur-oxidizing symbionts</taxon>
    </lineage>
</organism>
<accession>A0A370D7U7</accession>